<evidence type="ECO:0000259" key="3">
    <source>
        <dbReference type="PROSITE" id="PS51352"/>
    </source>
</evidence>
<dbReference type="AlphaFoldDB" id="A0A427Y616"/>
<dbReference type="PROSITE" id="PS51352">
    <property type="entry name" value="THIOREDOXIN_2"/>
    <property type="match status" value="1"/>
</dbReference>
<feature type="domain" description="Thioredoxin" evidence="3">
    <location>
        <begin position="2"/>
        <end position="136"/>
    </location>
</feature>
<dbReference type="RefSeq" id="XP_028479313.1">
    <property type="nucleotide sequence ID" value="XM_028620341.1"/>
</dbReference>
<dbReference type="SUPFAM" id="SSF52833">
    <property type="entry name" value="Thioredoxin-like"/>
    <property type="match status" value="1"/>
</dbReference>
<dbReference type="Pfam" id="PF00085">
    <property type="entry name" value="Thioredoxin"/>
    <property type="match status" value="1"/>
</dbReference>
<keyword evidence="5" id="KW-1185">Reference proteome</keyword>
<evidence type="ECO:0000313" key="5">
    <source>
        <dbReference type="Proteomes" id="UP000279236"/>
    </source>
</evidence>
<sequence length="260" mass="28516">MVKVIESAEEFNALISGPEPVVVDYWATWCGPCKLIGPHFAKLEAKYPGVTFAKVDIEEVPRMGLGLPWEPDYLGTGTTFRAGTSGEGELESHSGVGGPSHGTLYPSWPNTHDHERSPGLCVWHLHMRARLDPPPAAIRAWCQPRDVTDGLATLATGQWTHPNPHTTAHVTVPAILPVEPNLVLEAELRLSFPWNPILCWRQSVTLLRARFVVPRHEVAQEQGIKSMPTFKAYKNGAVIEEFSGAVPAKLTALLDKVSAQ</sequence>
<dbReference type="CDD" id="cd02947">
    <property type="entry name" value="TRX_family"/>
    <property type="match status" value="1"/>
</dbReference>
<evidence type="ECO:0000256" key="1">
    <source>
        <dbReference type="ARBA" id="ARBA00023157"/>
    </source>
</evidence>
<gene>
    <name evidence="4" type="ORF">EHS24_004795</name>
</gene>
<dbReference type="Proteomes" id="UP000279236">
    <property type="component" value="Unassembled WGS sequence"/>
</dbReference>
<dbReference type="PROSITE" id="PS00194">
    <property type="entry name" value="THIOREDOXIN_1"/>
    <property type="match status" value="1"/>
</dbReference>
<dbReference type="GeneID" id="39589338"/>
<keyword evidence="1" id="KW-1015">Disulfide bond</keyword>
<evidence type="ECO:0000256" key="2">
    <source>
        <dbReference type="SAM" id="MobiDB-lite"/>
    </source>
</evidence>
<name>A0A427Y616_9TREE</name>
<proteinExistence type="predicted"/>
<dbReference type="OrthoDB" id="2121326at2759"/>
<comment type="caution">
    <text evidence="4">The sequence shown here is derived from an EMBL/GenBank/DDBJ whole genome shotgun (WGS) entry which is preliminary data.</text>
</comment>
<dbReference type="InterPro" id="IPR013766">
    <property type="entry name" value="Thioredoxin_domain"/>
</dbReference>
<dbReference type="InterPro" id="IPR017937">
    <property type="entry name" value="Thioredoxin_CS"/>
</dbReference>
<organism evidence="4 5">
    <name type="scientific">Apiotrichum porosum</name>
    <dbReference type="NCBI Taxonomy" id="105984"/>
    <lineage>
        <taxon>Eukaryota</taxon>
        <taxon>Fungi</taxon>
        <taxon>Dikarya</taxon>
        <taxon>Basidiomycota</taxon>
        <taxon>Agaricomycotina</taxon>
        <taxon>Tremellomycetes</taxon>
        <taxon>Trichosporonales</taxon>
        <taxon>Trichosporonaceae</taxon>
        <taxon>Apiotrichum</taxon>
    </lineage>
</organism>
<protein>
    <recommendedName>
        <fullName evidence="3">Thioredoxin domain-containing protein</fullName>
    </recommendedName>
</protein>
<dbReference type="PANTHER" id="PTHR46115">
    <property type="entry name" value="THIOREDOXIN-LIKE PROTEIN 1"/>
    <property type="match status" value="1"/>
</dbReference>
<dbReference type="InterPro" id="IPR036249">
    <property type="entry name" value="Thioredoxin-like_sf"/>
</dbReference>
<reference evidence="4 5" key="1">
    <citation type="submission" date="2018-11" db="EMBL/GenBank/DDBJ databases">
        <title>Genome sequence of Apiotrichum porosum DSM 27194.</title>
        <authorList>
            <person name="Aliyu H."/>
            <person name="Gorte O."/>
            <person name="Ochsenreither K."/>
        </authorList>
    </citation>
    <scope>NUCLEOTIDE SEQUENCE [LARGE SCALE GENOMIC DNA]</scope>
    <source>
        <strain evidence="4 5">DSM 27194</strain>
    </source>
</reference>
<feature type="region of interest" description="Disordered" evidence="2">
    <location>
        <begin position="81"/>
        <end position="103"/>
    </location>
</feature>
<dbReference type="Gene3D" id="3.40.30.10">
    <property type="entry name" value="Glutaredoxin"/>
    <property type="match status" value="1"/>
</dbReference>
<accession>A0A427Y616</accession>
<dbReference type="STRING" id="105984.A0A427Y616"/>
<evidence type="ECO:0000313" key="4">
    <source>
        <dbReference type="EMBL" id="RSH86528.1"/>
    </source>
</evidence>
<dbReference type="EMBL" id="RSCE01000002">
    <property type="protein sequence ID" value="RSH86528.1"/>
    <property type="molecule type" value="Genomic_DNA"/>
</dbReference>